<organism evidence="1 2">
    <name type="scientific">Capnocytophaga genosp. AHN8471</name>
    <dbReference type="NCBI Taxonomy" id="327574"/>
    <lineage>
        <taxon>Bacteria</taxon>
        <taxon>Pseudomonadati</taxon>
        <taxon>Bacteroidota</taxon>
        <taxon>Flavobacteriia</taxon>
        <taxon>Flavobacteriales</taxon>
        <taxon>Flavobacteriaceae</taxon>
        <taxon>Capnocytophaga</taxon>
    </lineage>
</organism>
<sequence length="219" mass="24977">MKASKIYLNTVSPLLLEVFNQLSEIPLLQHCRLVGGTALSLLLGHRISVDIDLFTDQEYGTLDFDALEKTLSDKFAFFQNSLVKIAAFGKSYYVGNSPNESIKIDIYYTDPFVSEGIYIGKGLPIASLEDIIPLKVEAVINRGSKKDFWDLHEILEYYSLSTIISLYEKKYPYISFNSEMLTQFIHFEEADDDNDPICLKGKHWELIKLDIEEAVIKES</sequence>
<evidence type="ECO:0000313" key="2">
    <source>
        <dbReference type="Proteomes" id="UP000603506"/>
    </source>
</evidence>
<protein>
    <submittedName>
        <fullName evidence="1">Nucleotidyl transferase AbiEii/AbiGii toxin family protein</fullName>
    </submittedName>
</protein>
<reference evidence="1 2" key="1">
    <citation type="submission" date="2021-01" db="EMBL/GenBank/DDBJ databases">
        <title>Evidence that Capnocytophaga endodontalis is a later homotypic synonym for Capnocytophaga genospecies AHN8471, and request for opinion on proposed recognition of strain AHN8471 as type strain of the species.</title>
        <authorList>
            <person name="Nicholson A.C."/>
            <person name="Hopper C.L."/>
            <person name="Gulvik C.A."/>
            <person name="Mcquiston J.R."/>
            <person name="Lau E.F."/>
        </authorList>
    </citation>
    <scope>NUCLEOTIDE SEQUENCE [LARGE SCALE GENOMIC DNA]</scope>
    <source>
        <strain evidence="1 2">AHN9576</strain>
    </source>
</reference>
<dbReference type="RefSeq" id="WP_203093690.1">
    <property type="nucleotide sequence ID" value="NZ_JAESPH010000006.1"/>
</dbReference>
<keyword evidence="2" id="KW-1185">Reference proteome</keyword>
<accession>A0ABS1YZT2</accession>
<dbReference type="Proteomes" id="UP000603506">
    <property type="component" value="Unassembled WGS sequence"/>
</dbReference>
<dbReference type="EMBL" id="JAEUAH010000021">
    <property type="protein sequence ID" value="MBM0651543.1"/>
    <property type="molecule type" value="Genomic_DNA"/>
</dbReference>
<dbReference type="InterPro" id="IPR014942">
    <property type="entry name" value="AbiEii"/>
</dbReference>
<dbReference type="Pfam" id="PF08843">
    <property type="entry name" value="AbiEii"/>
    <property type="match status" value="1"/>
</dbReference>
<keyword evidence="1" id="KW-0808">Transferase</keyword>
<proteinExistence type="predicted"/>
<evidence type="ECO:0000313" key="1">
    <source>
        <dbReference type="EMBL" id="MBM0651543.1"/>
    </source>
</evidence>
<dbReference type="GO" id="GO:0016740">
    <property type="term" value="F:transferase activity"/>
    <property type="evidence" value="ECO:0007669"/>
    <property type="project" value="UniProtKB-KW"/>
</dbReference>
<gene>
    <name evidence="1" type="ORF">JNB19_12415</name>
</gene>
<name>A0ABS1YZT2_9FLAO</name>
<comment type="caution">
    <text evidence="1">The sequence shown here is derived from an EMBL/GenBank/DDBJ whole genome shotgun (WGS) entry which is preliminary data.</text>
</comment>
<dbReference type="Gene3D" id="3.10.450.620">
    <property type="entry name" value="JHP933, nucleotidyltransferase-like core domain"/>
    <property type="match status" value="1"/>
</dbReference>